<feature type="active site" description="Proton donor" evidence="5">
    <location>
        <position position="131"/>
    </location>
</feature>
<evidence type="ECO:0000313" key="10">
    <source>
        <dbReference type="Proteomes" id="UP000277191"/>
    </source>
</evidence>
<evidence type="ECO:0000256" key="4">
    <source>
        <dbReference type="ARBA" id="ARBA00019595"/>
    </source>
</evidence>
<reference evidence="9 10" key="1">
    <citation type="submission" date="2018-12" db="EMBL/GenBank/DDBJ databases">
        <title>Cadmium resistance mechanism in endophytic bacteria Burkholderia cenocepacia YG-3.</title>
        <authorList>
            <person name="Zhang X."/>
            <person name="Wang X."/>
            <person name="Zhu Y."/>
        </authorList>
    </citation>
    <scope>NUCLEOTIDE SEQUENCE [LARGE SCALE GENOMIC DNA]</scope>
    <source>
        <strain evidence="9 10">YG-3</strain>
    </source>
</reference>
<proteinExistence type="inferred from homology"/>
<dbReference type="UniPathway" id="UPA00124"/>
<comment type="function">
    <text evidence="2 7">Catalyzes the epimerization of the C3' and C5'positions of dTDP-6-deoxy-D-xylo-4-hexulose, forming dTDP-6-deoxy-L-lyxo-4-hexulose.</text>
</comment>
<dbReference type="Proteomes" id="UP000277191">
    <property type="component" value="Chromosome 2"/>
</dbReference>
<dbReference type="Gene3D" id="2.60.120.10">
    <property type="entry name" value="Jelly Rolls"/>
    <property type="match status" value="1"/>
</dbReference>
<evidence type="ECO:0000256" key="1">
    <source>
        <dbReference type="ARBA" id="ARBA00001298"/>
    </source>
</evidence>
<dbReference type="EMBL" id="CP034546">
    <property type="protein sequence ID" value="AZQ53563.1"/>
    <property type="molecule type" value="Genomic_DNA"/>
</dbReference>
<comment type="pathway">
    <text evidence="7">Carbohydrate biosynthesis; dTDP-L-rhamnose biosynthesis.</text>
</comment>
<dbReference type="GO" id="GO:0008830">
    <property type="term" value="F:dTDP-4-dehydrorhamnose 3,5-epimerase activity"/>
    <property type="evidence" value="ECO:0007669"/>
    <property type="project" value="UniProtKB-UniRule"/>
</dbReference>
<dbReference type="RefSeq" id="WP_126365633.1">
    <property type="nucleotide sequence ID" value="NZ_CP034546.1"/>
</dbReference>
<comment type="subunit">
    <text evidence="7">Homodimer.</text>
</comment>
<dbReference type="GO" id="GO:0019305">
    <property type="term" value="P:dTDP-rhamnose biosynthetic process"/>
    <property type="evidence" value="ECO:0007669"/>
    <property type="project" value="UniProtKB-UniRule"/>
</dbReference>
<accession>A0A3S9ND89</accession>
<dbReference type="AlphaFoldDB" id="A0A3S9ND89"/>
<dbReference type="GO" id="GO:0005829">
    <property type="term" value="C:cytosol"/>
    <property type="evidence" value="ECO:0007669"/>
    <property type="project" value="TreeGrafter"/>
</dbReference>
<evidence type="ECO:0000256" key="6">
    <source>
        <dbReference type="PIRSR" id="PIRSR600888-3"/>
    </source>
</evidence>
<sequence>MTRVIETPLPGVLLIEPGVFGDARGFFVESFRASWLRDAGVDATFVQDNQSRSRRGVLRGLHYQRVNPQGKLVHAARGAVYDVAVDIRRGSPFFGCWFGAQLDDVSHRMLWIPPGFAHGFCVLSDEADFAYKCTQYYDPDSDAGVRWDDPEIGIDWPDSGAPYQLSDKDRRQPPLAELAAGAPAMLPAYGGAR</sequence>
<dbReference type="EC" id="5.1.3.13" evidence="3 7"/>
<dbReference type="SUPFAM" id="SSF51182">
    <property type="entry name" value="RmlC-like cupins"/>
    <property type="match status" value="1"/>
</dbReference>
<comment type="similarity">
    <text evidence="7">Belongs to the dTDP-4-dehydrorhamnose 3,5-epimerase family.</text>
</comment>
<dbReference type="NCBIfam" id="TIGR01221">
    <property type="entry name" value="rmlC"/>
    <property type="match status" value="1"/>
</dbReference>
<evidence type="ECO:0000256" key="3">
    <source>
        <dbReference type="ARBA" id="ARBA00012098"/>
    </source>
</evidence>
<comment type="catalytic activity">
    <reaction evidence="1 7">
        <text>dTDP-4-dehydro-6-deoxy-alpha-D-glucose = dTDP-4-dehydro-beta-L-rhamnose</text>
        <dbReference type="Rhea" id="RHEA:16969"/>
        <dbReference type="ChEBI" id="CHEBI:57649"/>
        <dbReference type="ChEBI" id="CHEBI:62830"/>
        <dbReference type="EC" id="5.1.3.13"/>
    </reaction>
</comment>
<feature type="active site" description="Proton acceptor" evidence="5">
    <location>
        <position position="62"/>
    </location>
</feature>
<evidence type="ECO:0000256" key="8">
    <source>
        <dbReference type="SAM" id="MobiDB-lite"/>
    </source>
</evidence>
<dbReference type="PANTHER" id="PTHR21047">
    <property type="entry name" value="DTDP-6-DEOXY-D-GLUCOSE-3,5 EPIMERASE"/>
    <property type="match status" value="1"/>
</dbReference>
<organism evidence="9 10">
    <name type="scientific">Burkholderia cenocepacia</name>
    <dbReference type="NCBI Taxonomy" id="95486"/>
    <lineage>
        <taxon>Bacteria</taxon>
        <taxon>Pseudomonadati</taxon>
        <taxon>Pseudomonadota</taxon>
        <taxon>Betaproteobacteria</taxon>
        <taxon>Burkholderiales</taxon>
        <taxon>Burkholderiaceae</taxon>
        <taxon>Burkholderia</taxon>
        <taxon>Burkholderia cepacia complex</taxon>
    </lineage>
</organism>
<evidence type="ECO:0000256" key="5">
    <source>
        <dbReference type="PIRSR" id="PIRSR600888-1"/>
    </source>
</evidence>
<evidence type="ECO:0000313" key="9">
    <source>
        <dbReference type="EMBL" id="AZQ53563.1"/>
    </source>
</evidence>
<protein>
    <recommendedName>
        <fullName evidence="4 7">dTDP-4-dehydrorhamnose 3,5-epimerase</fullName>
        <ecNumber evidence="3 7">5.1.3.13</ecNumber>
    </recommendedName>
    <alternativeName>
        <fullName evidence="7">Thymidine diphospho-4-keto-rhamnose 3,5-epimerase</fullName>
    </alternativeName>
</protein>
<feature type="region of interest" description="Disordered" evidence="8">
    <location>
        <begin position="157"/>
        <end position="176"/>
    </location>
</feature>
<dbReference type="InterPro" id="IPR011051">
    <property type="entry name" value="RmlC_Cupin_sf"/>
</dbReference>
<dbReference type="GO" id="GO:0000271">
    <property type="term" value="P:polysaccharide biosynthetic process"/>
    <property type="evidence" value="ECO:0007669"/>
    <property type="project" value="TreeGrafter"/>
</dbReference>
<evidence type="ECO:0000256" key="2">
    <source>
        <dbReference type="ARBA" id="ARBA00001997"/>
    </source>
</evidence>
<keyword evidence="7 9" id="KW-0413">Isomerase</keyword>
<feature type="site" description="Participates in a stacking interaction with the thymidine ring of dTDP-4-oxo-6-deoxyglucose" evidence="6">
    <location>
        <position position="137"/>
    </location>
</feature>
<evidence type="ECO:0000256" key="7">
    <source>
        <dbReference type="RuleBase" id="RU364069"/>
    </source>
</evidence>
<dbReference type="InterPro" id="IPR014710">
    <property type="entry name" value="RmlC-like_jellyroll"/>
</dbReference>
<gene>
    <name evidence="9" type="primary">rfbC</name>
    <name evidence="9" type="ORF">D5R55_21810</name>
</gene>
<dbReference type="CDD" id="cd00438">
    <property type="entry name" value="cupin_RmlC"/>
    <property type="match status" value="1"/>
</dbReference>
<dbReference type="PANTHER" id="PTHR21047:SF2">
    <property type="entry name" value="THYMIDINE DIPHOSPHO-4-KETO-RHAMNOSE 3,5-EPIMERASE"/>
    <property type="match status" value="1"/>
</dbReference>
<dbReference type="InterPro" id="IPR000888">
    <property type="entry name" value="RmlC-like"/>
</dbReference>
<name>A0A3S9ND89_9BURK</name>
<dbReference type="Pfam" id="PF00908">
    <property type="entry name" value="dTDP_sugar_isom"/>
    <property type="match status" value="1"/>
</dbReference>